<evidence type="ECO:0000313" key="2">
    <source>
        <dbReference type="EMBL" id="MBB4622087.1"/>
    </source>
</evidence>
<gene>
    <name evidence="2" type="ORF">GGQ57_001984</name>
</gene>
<name>A0ABR6KKS8_9BACT</name>
<dbReference type="RefSeq" id="WP_183670435.1">
    <property type="nucleotide sequence ID" value="NZ_BMPB01000001.1"/>
</dbReference>
<evidence type="ECO:0008006" key="4">
    <source>
        <dbReference type="Google" id="ProtNLM"/>
    </source>
</evidence>
<evidence type="ECO:0000256" key="1">
    <source>
        <dbReference type="SAM" id="SignalP"/>
    </source>
</evidence>
<dbReference type="Proteomes" id="UP000533637">
    <property type="component" value="Unassembled WGS sequence"/>
</dbReference>
<accession>A0ABR6KKS8</accession>
<keyword evidence="1" id="KW-0732">Signal</keyword>
<feature type="signal peptide" evidence="1">
    <location>
        <begin position="1"/>
        <end position="22"/>
    </location>
</feature>
<feature type="chain" id="PRO_5045635448" description="Permease" evidence="1">
    <location>
        <begin position="23"/>
        <end position="275"/>
    </location>
</feature>
<protein>
    <recommendedName>
        <fullName evidence="4">Permease</fullName>
    </recommendedName>
</protein>
<organism evidence="2 3">
    <name type="scientific">Parabacteroides faecis</name>
    <dbReference type="NCBI Taxonomy" id="1217282"/>
    <lineage>
        <taxon>Bacteria</taxon>
        <taxon>Pseudomonadati</taxon>
        <taxon>Bacteroidota</taxon>
        <taxon>Bacteroidia</taxon>
        <taxon>Bacteroidales</taxon>
        <taxon>Tannerellaceae</taxon>
        <taxon>Parabacteroides</taxon>
    </lineage>
</organism>
<proteinExistence type="predicted"/>
<keyword evidence="3" id="KW-1185">Reference proteome</keyword>
<comment type="caution">
    <text evidence="2">The sequence shown here is derived from an EMBL/GenBank/DDBJ whole genome shotgun (WGS) entry which is preliminary data.</text>
</comment>
<reference evidence="2 3" key="1">
    <citation type="submission" date="2020-08" db="EMBL/GenBank/DDBJ databases">
        <title>Genomic Encyclopedia of Type Strains, Phase IV (KMG-IV): sequencing the most valuable type-strain genomes for metagenomic binning, comparative biology and taxonomic classification.</title>
        <authorList>
            <person name="Goeker M."/>
        </authorList>
    </citation>
    <scope>NUCLEOTIDE SEQUENCE [LARGE SCALE GENOMIC DNA]</scope>
    <source>
        <strain evidence="2 3">DSM 102983</strain>
    </source>
</reference>
<dbReference type="EMBL" id="JACHOC010000003">
    <property type="protein sequence ID" value="MBB4622087.1"/>
    <property type="molecule type" value="Genomic_DNA"/>
</dbReference>
<evidence type="ECO:0000313" key="3">
    <source>
        <dbReference type="Proteomes" id="UP000533637"/>
    </source>
</evidence>
<sequence>MKRFIRTLVSTTLIAAAFCLFSCDNDSEGFGFTGKDGLPSAFKTDNRAIYLSYSGNQLLKMMEKDGSTTSFNYEGNEFQGVSFAPPADPNIADGHGFVDFEKEGNKIIVKQGGEPSMDVSYNQEIELDENGLPIKITDLGAFQMTGEGYKKIGDGRNYSILTFDPSTKNLAKLEIFSLEDSKLITTHTFTYNNQPGSMSQVELPSWFFGFWFQKSLYSTGVYPRQYLSHQNTLTEETITDGETGNTQTIHYKYAYNKQSYPVSVDNGNESMEIKY</sequence>